<dbReference type="EMBL" id="FNND01000011">
    <property type="protein sequence ID" value="SDX18472.1"/>
    <property type="molecule type" value="Genomic_DNA"/>
</dbReference>
<dbReference type="Proteomes" id="UP000182771">
    <property type="component" value="Unassembled WGS sequence"/>
</dbReference>
<feature type="domain" description="DUF7691" evidence="1">
    <location>
        <begin position="1"/>
        <end position="204"/>
    </location>
</feature>
<evidence type="ECO:0000313" key="3">
    <source>
        <dbReference type="Proteomes" id="UP000182771"/>
    </source>
</evidence>
<evidence type="ECO:0000259" key="1">
    <source>
        <dbReference type="Pfam" id="PF24740"/>
    </source>
</evidence>
<name>A0A1H2ZLU4_9FLAO</name>
<accession>A0A1H2ZLU4</accession>
<evidence type="ECO:0000313" key="2">
    <source>
        <dbReference type="EMBL" id="SDX18472.1"/>
    </source>
</evidence>
<reference evidence="2 3" key="1">
    <citation type="submission" date="2016-10" db="EMBL/GenBank/DDBJ databases">
        <authorList>
            <person name="Varghese N."/>
            <person name="Submissions S."/>
        </authorList>
    </citation>
    <scope>NUCLEOTIDE SEQUENCE [LARGE SCALE GENOMIC DNA]</scope>
    <source>
        <strain evidence="2 3">DSM 11449</strain>
    </source>
</reference>
<dbReference type="OrthoDB" id="677477at2"/>
<dbReference type="InterPro" id="IPR056108">
    <property type="entry name" value="DUF7691"/>
</dbReference>
<protein>
    <recommendedName>
        <fullName evidence="1">DUF7691 domain-containing protein</fullName>
    </recommendedName>
</protein>
<dbReference type="GeneID" id="85016086"/>
<sequence length="204" mass="23786">MGYYMFAYGVNTPELQATFASKNETLLAEVQRNEIFQNYAEEDDDNETTKALTDIIMGRPFDEKKGYTYGYAFIGICATLGKELPFTQEMKFWYETDLINRTLSEDYDIEVEIDTELFPADHFHPFPLPKIEDFPMISLIDQERLKHLASLLEKVHKTKEEVEAMIEDDEDDEEKGFAYEHIMGLKENIAFCLNNQLDMIAFCH</sequence>
<dbReference type="AlphaFoldDB" id="A0A1H2ZLU4"/>
<dbReference type="Pfam" id="PF24740">
    <property type="entry name" value="DUF7691"/>
    <property type="match status" value="1"/>
</dbReference>
<keyword evidence="3" id="KW-1185">Reference proteome</keyword>
<organism evidence="2 3">
    <name type="scientific">Capnocytophaga granulosa</name>
    <dbReference type="NCBI Taxonomy" id="45242"/>
    <lineage>
        <taxon>Bacteria</taxon>
        <taxon>Pseudomonadati</taxon>
        <taxon>Bacteroidota</taxon>
        <taxon>Flavobacteriia</taxon>
        <taxon>Flavobacteriales</taxon>
        <taxon>Flavobacteriaceae</taxon>
        <taxon>Capnocytophaga</taxon>
    </lineage>
</organism>
<gene>
    <name evidence="2" type="ORF">SAMN05444420_11112</name>
</gene>
<comment type="caution">
    <text evidence="2">The sequence shown here is derived from an EMBL/GenBank/DDBJ whole genome shotgun (WGS) entry which is preliminary data.</text>
</comment>
<proteinExistence type="predicted"/>
<dbReference type="RefSeq" id="WP_016421249.1">
    <property type="nucleotide sequence ID" value="NZ_FNND01000011.1"/>
</dbReference>